<comment type="caution">
    <text evidence="3">The sequence shown here is derived from an EMBL/GenBank/DDBJ whole genome shotgun (WGS) entry which is preliminary data.</text>
</comment>
<dbReference type="SMART" id="SM00450">
    <property type="entry name" value="RHOD"/>
    <property type="match status" value="1"/>
</dbReference>
<keyword evidence="1" id="KW-0472">Membrane</keyword>
<sequence length="205" mass="23438">MKELEKTKRISIASVLFILVIIIGLLAYKRPKHLYSENTISTLEKISTNEYFVTLNDINTPDNVLVDIRNQFEYEKGHLENAINIYAPEILTDENSEIFEKLKTDNKTIILYGNTPSDVVSPYMILYQLGIDNIKILSSEITYFENNLISKDVAIEKYQNDVNAFIQESIKKAAIEVKPKPDIVKTPKKIIPIKKKKKMPVEGGC</sequence>
<proteinExistence type="predicted"/>
<evidence type="ECO:0000256" key="1">
    <source>
        <dbReference type="SAM" id="Phobius"/>
    </source>
</evidence>
<feature type="transmembrane region" description="Helical" evidence="1">
    <location>
        <begin position="12"/>
        <end position="28"/>
    </location>
</feature>
<evidence type="ECO:0000259" key="2">
    <source>
        <dbReference type="PROSITE" id="PS50206"/>
    </source>
</evidence>
<name>A0A3D9RRR3_9FLAO</name>
<keyword evidence="4" id="KW-1185">Reference proteome</keyword>
<feature type="domain" description="Rhodanese" evidence="2">
    <location>
        <begin position="59"/>
        <end position="150"/>
    </location>
</feature>
<dbReference type="Proteomes" id="UP000256429">
    <property type="component" value="Unassembled WGS sequence"/>
</dbReference>
<evidence type="ECO:0000313" key="3">
    <source>
        <dbReference type="EMBL" id="REE82178.1"/>
    </source>
</evidence>
<dbReference type="OrthoDB" id="1201224at2"/>
<dbReference type="InterPro" id="IPR001763">
    <property type="entry name" value="Rhodanese-like_dom"/>
</dbReference>
<dbReference type="PROSITE" id="PS50206">
    <property type="entry name" value="RHODANESE_3"/>
    <property type="match status" value="1"/>
</dbReference>
<protein>
    <submittedName>
        <fullName evidence="3">Rhodanese-related sulfurtransferase</fullName>
    </submittedName>
</protein>
<dbReference type="SUPFAM" id="SSF52821">
    <property type="entry name" value="Rhodanese/Cell cycle control phosphatase"/>
    <property type="match status" value="1"/>
</dbReference>
<accession>A0A3D9RRR3</accession>
<dbReference type="EMBL" id="QTTQ01000010">
    <property type="protein sequence ID" value="REE82178.1"/>
    <property type="molecule type" value="Genomic_DNA"/>
</dbReference>
<dbReference type="Gene3D" id="3.40.250.10">
    <property type="entry name" value="Rhodanese-like domain"/>
    <property type="match status" value="1"/>
</dbReference>
<dbReference type="Pfam" id="PF00581">
    <property type="entry name" value="Rhodanese"/>
    <property type="match status" value="1"/>
</dbReference>
<dbReference type="InterPro" id="IPR036873">
    <property type="entry name" value="Rhodanese-like_dom_sf"/>
</dbReference>
<reference evidence="3 4" key="1">
    <citation type="submission" date="2018-08" db="EMBL/GenBank/DDBJ databases">
        <title>Genomic Encyclopedia of Type Strains, Phase III (KMG-III): the genomes of soil and plant-associated and newly described type strains.</title>
        <authorList>
            <person name="Whitman W."/>
        </authorList>
    </citation>
    <scope>NUCLEOTIDE SEQUENCE [LARGE SCALE GENOMIC DNA]</scope>
    <source>
        <strain evidence="3 4">325-5</strain>
    </source>
</reference>
<keyword evidence="1" id="KW-0812">Transmembrane</keyword>
<dbReference type="AlphaFoldDB" id="A0A3D9RRR3"/>
<keyword evidence="1" id="KW-1133">Transmembrane helix</keyword>
<dbReference type="RefSeq" id="WP_115880114.1">
    <property type="nucleotide sequence ID" value="NZ_QTTQ01000010.1"/>
</dbReference>
<keyword evidence="3" id="KW-0808">Transferase</keyword>
<organism evidence="3 4">
    <name type="scientific">Lutibacter oceani</name>
    <dbReference type="NCBI Taxonomy" id="1853311"/>
    <lineage>
        <taxon>Bacteria</taxon>
        <taxon>Pseudomonadati</taxon>
        <taxon>Bacteroidota</taxon>
        <taxon>Flavobacteriia</taxon>
        <taxon>Flavobacteriales</taxon>
        <taxon>Flavobacteriaceae</taxon>
        <taxon>Lutibacter</taxon>
    </lineage>
</organism>
<evidence type="ECO:0000313" key="4">
    <source>
        <dbReference type="Proteomes" id="UP000256429"/>
    </source>
</evidence>
<dbReference type="CDD" id="cd00158">
    <property type="entry name" value="RHOD"/>
    <property type="match status" value="1"/>
</dbReference>
<dbReference type="GO" id="GO:0016740">
    <property type="term" value="F:transferase activity"/>
    <property type="evidence" value="ECO:0007669"/>
    <property type="project" value="UniProtKB-KW"/>
</dbReference>
<gene>
    <name evidence="3" type="ORF">BX611_1724</name>
</gene>